<dbReference type="AlphaFoldDB" id="A0AAW5N033"/>
<organism evidence="2 3">
    <name type="scientific">Escherichia marmotae</name>
    <dbReference type="NCBI Taxonomy" id="1499973"/>
    <lineage>
        <taxon>Bacteria</taxon>
        <taxon>Pseudomonadati</taxon>
        <taxon>Pseudomonadota</taxon>
        <taxon>Gammaproteobacteria</taxon>
        <taxon>Enterobacterales</taxon>
        <taxon>Enterobacteriaceae</taxon>
        <taxon>Escherichia</taxon>
    </lineage>
</organism>
<dbReference type="PANTHER" id="PTHR43884:SF12">
    <property type="entry name" value="ISOVALERYL-COA DEHYDROGENASE, MITOCHONDRIAL-RELATED"/>
    <property type="match status" value="1"/>
</dbReference>
<dbReference type="Proteomes" id="UP001206878">
    <property type="component" value="Unassembled WGS sequence"/>
</dbReference>
<comment type="caution">
    <text evidence="2">The sequence shown here is derived from an EMBL/GenBank/DDBJ whole genome shotgun (WGS) entry which is preliminary data.</text>
</comment>
<evidence type="ECO:0000313" key="3">
    <source>
        <dbReference type="Proteomes" id="UP001206878"/>
    </source>
</evidence>
<evidence type="ECO:0000259" key="1">
    <source>
        <dbReference type="Pfam" id="PF02771"/>
    </source>
</evidence>
<dbReference type="EMBL" id="JANPXH010001821">
    <property type="protein sequence ID" value="MCR6679818.1"/>
    <property type="molecule type" value="Genomic_DNA"/>
</dbReference>
<reference evidence="2" key="1">
    <citation type="submission" date="2022-07" db="EMBL/GenBank/DDBJ databases">
        <title>Diversity of ethanolamine utilization by human commensal Escherichia coli.</title>
        <authorList>
            <person name="Jubelin G."/>
        </authorList>
    </citation>
    <scope>NUCLEOTIDE SEQUENCE</scope>
    <source>
        <strain evidence="2">S1</strain>
    </source>
</reference>
<protein>
    <submittedName>
        <fullName evidence="2">Acyl-CoA dehydrogenase family protein</fullName>
    </submittedName>
</protein>
<dbReference type="GO" id="GO:0003995">
    <property type="term" value="F:acyl-CoA dehydrogenase activity"/>
    <property type="evidence" value="ECO:0007669"/>
    <property type="project" value="TreeGrafter"/>
</dbReference>
<feature type="non-terminal residue" evidence="2">
    <location>
        <position position="1"/>
    </location>
</feature>
<proteinExistence type="predicted"/>
<dbReference type="Pfam" id="PF02771">
    <property type="entry name" value="Acyl-CoA_dh_N"/>
    <property type="match status" value="1"/>
</dbReference>
<name>A0AAW5N033_9ESCH</name>
<dbReference type="InterPro" id="IPR037069">
    <property type="entry name" value="AcylCoA_DH/ox_N_sf"/>
</dbReference>
<feature type="non-terminal residue" evidence="2">
    <location>
        <position position="78"/>
    </location>
</feature>
<dbReference type="PANTHER" id="PTHR43884">
    <property type="entry name" value="ACYL-COA DEHYDROGENASE"/>
    <property type="match status" value="1"/>
</dbReference>
<dbReference type="Gene3D" id="1.10.540.10">
    <property type="entry name" value="Acyl-CoA dehydrogenase/oxidase, N-terminal domain"/>
    <property type="match status" value="1"/>
</dbReference>
<dbReference type="InterPro" id="IPR009100">
    <property type="entry name" value="AcylCoA_DH/oxidase_NM_dom_sf"/>
</dbReference>
<dbReference type="GO" id="GO:0050660">
    <property type="term" value="F:flavin adenine dinucleotide binding"/>
    <property type="evidence" value="ECO:0007669"/>
    <property type="project" value="InterPro"/>
</dbReference>
<gene>
    <name evidence="2" type="ORF">NVV43_31015</name>
</gene>
<dbReference type="SUPFAM" id="SSF56645">
    <property type="entry name" value="Acyl-CoA dehydrogenase NM domain-like"/>
    <property type="match status" value="1"/>
</dbReference>
<dbReference type="InterPro" id="IPR013786">
    <property type="entry name" value="AcylCoA_DH/ox_N"/>
</dbReference>
<sequence>IVERARALSEQAIGPHAERVDAEGAFPAESIAALSEAGFLGLMVPTELGGMGQGLRVACAVLEEIAQRCASSAMIYLM</sequence>
<accession>A0AAW5N033</accession>
<feature type="domain" description="Acyl-CoA dehydrogenase/oxidase N-terminal" evidence="1">
    <location>
        <begin position="2"/>
        <end position="76"/>
    </location>
</feature>
<evidence type="ECO:0000313" key="2">
    <source>
        <dbReference type="EMBL" id="MCR6679818.1"/>
    </source>
</evidence>